<dbReference type="InterPro" id="IPR036396">
    <property type="entry name" value="Cyt_P450_sf"/>
</dbReference>
<organism evidence="1 2">
    <name type="scientific">Dietzia maris</name>
    <dbReference type="NCBI Taxonomy" id="37915"/>
    <lineage>
        <taxon>Bacteria</taxon>
        <taxon>Bacillati</taxon>
        <taxon>Actinomycetota</taxon>
        <taxon>Actinomycetes</taxon>
        <taxon>Mycobacteriales</taxon>
        <taxon>Dietziaceae</taxon>
        <taxon>Dietzia</taxon>
    </lineage>
</organism>
<gene>
    <name evidence="1" type="ORF">QYF62_08395</name>
</gene>
<dbReference type="EMBL" id="JAUHTB010000008">
    <property type="protein sequence ID" value="MDN4506073.1"/>
    <property type="molecule type" value="Genomic_DNA"/>
</dbReference>
<evidence type="ECO:0000313" key="2">
    <source>
        <dbReference type="Proteomes" id="UP001172702"/>
    </source>
</evidence>
<dbReference type="RefSeq" id="WP_268098360.1">
    <property type="nucleotide sequence ID" value="NZ_JAPWIO010000003.1"/>
</dbReference>
<comment type="caution">
    <text evidence="1">The sequence shown here is derived from an EMBL/GenBank/DDBJ whole genome shotgun (WGS) entry which is preliminary data.</text>
</comment>
<protein>
    <submittedName>
        <fullName evidence="1">Uncharacterized protein</fullName>
    </submittedName>
</protein>
<keyword evidence="2" id="KW-1185">Reference proteome</keyword>
<accession>A0ABT8H0U0</accession>
<proteinExistence type="predicted"/>
<dbReference type="Gene3D" id="1.10.630.10">
    <property type="entry name" value="Cytochrome P450"/>
    <property type="match status" value="1"/>
</dbReference>
<dbReference type="Proteomes" id="UP001172702">
    <property type="component" value="Unassembled WGS sequence"/>
</dbReference>
<name>A0ABT8H0U0_9ACTN</name>
<sequence>MAYDDERAARFSELVAGELEGMLGDWARSGTGTVYGDTTTPFGRAAFRWAGLPLTPAEADRRARQMSRLLDSFGKVATNPVAEVERFPWTRMLTRPATGVRVALQDREIAAP</sequence>
<reference evidence="1 2" key="1">
    <citation type="submission" date="2023-07" db="EMBL/GenBank/DDBJ databases">
        <title>Strategy for survival of the halotoleranting strain Dietzia MX2 from the Yakshinskoe mineral salts deposit.</title>
        <authorList>
            <person name="Kharitonova M.A."/>
            <person name="Kupriyanova-Ashina F.G."/>
            <person name="Shakirov T.R."/>
            <person name="Vafina M.S."/>
            <person name="Ilinskaya O.N."/>
        </authorList>
    </citation>
    <scope>NUCLEOTIDE SEQUENCE [LARGE SCALE GENOMIC DNA]</scope>
    <source>
        <strain evidence="1 2">MX2</strain>
    </source>
</reference>
<evidence type="ECO:0000313" key="1">
    <source>
        <dbReference type="EMBL" id="MDN4506073.1"/>
    </source>
</evidence>